<gene>
    <name evidence="14" type="ORF">LR48_Vigan03g009500</name>
</gene>
<evidence type="ECO:0000256" key="3">
    <source>
        <dbReference type="ARBA" id="ARBA00006702"/>
    </source>
</evidence>
<evidence type="ECO:0000256" key="10">
    <source>
        <dbReference type="ARBA" id="ARBA00047761"/>
    </source>
</evidence>
<feature type="domain" description="PPM-type phosphatase" evidence="13">
    <location>
        <begin position="270"/>
        <end position="584"/>
    </location>
</feature>
<evidence type="ECO:0000256" key="9">
    <source>
        <dbReference type="ARBA" id="ARBA00023211"/>
    </source>
</evidence>
<dbReference type="STRING" id="3914.A0A0L9U2S7"/>
<evidence type="ECO:0000259" key="13">
    <source>
        <dbReference type="PROSITE" id="PS51746"/>
    </source>
</evidence>
<proteinExistence type="inferred from homology"/>
<keyword evidence="6" id="KW-0378">Hydrolase</keyword>
<dbReference type="AlphaFoldDB" id="A0A0L9U2S7"/>
<dbReference type="FunFam" id="3.60.40.10:FF:000024">
    <property type="entry name" value="probable protein phosphatase 2C 33"/>
    <property type="match status" value="1"/>
</dbReference>
<evidence type="ECO:0000256" key="7">
    <source>
        <dbReference type="ARBA" id="ARBA00022842"/>
    </source>
</evidence>
<dbReference type="GO" id="GO:0004722">
    <property type="term" value="F:protein serine/threonine phosphatase activity"/>
    <property type="evidence" value="ECO:0007669"/>
    <property type="project" value="UniProtKB-EC"/>
</dbReference>
<name>A0A0L9U2S7_PHAAN</name>
<dbReference type="PANTHER" id="PTHR47992">
    <property type="entry name" value="PROTEIN PHOSPHATASE"/>
    <property type="match status" value="1"/>
</dbReference>
<dbReference type="EMBL" id="CM003373">
    <property type="protein sequence ID" value="KOM36714.1"/>
    <property type="molecule type" value="Genomic_DNA"/>
</dbReference>
<dbReference type="SMART" id="SM00332">
    <property type="entry name" value="PP2Cc"/>
    <property type="match status" value="1"/>
</dbReference>
<comment type="catalytic activity">
    <reaction evidence="10">
        <text>O-phospho-L-seryl-[protein] + H2O = L-seryl-[protein] + phosphate</text>
        <dbReference type="Rhea" id="RHEA:20629"/>
        <dbReference type="Rhea" id="RHEA-COMP:9863"/>
        <dbReference type="Rhea" id="RHEA-COMP:11604"/>
        <dbReference type="ChEBI" id="CHEBI:15377"/>
        <dbReference type="ChEBI" id="CHEBI:29999"/>
        <dbReference type="ChEBI" id="CHEBI:43474"/>
        <dbReference type="ChEBI" id="CHEBI:83421"/>
        <dbReference type="EC" id="3.1.3.16"/>
    </reaction>
</comment>
<protein>
    <recommendedName>
        <fullName evidence="4">protein-serine/threonine phosphatase</fullName>
        <ecNumber evidence="4">3.1.3.16</ecNumber>
    </recommendedName>
</protein>
<evidence type="ECO:0000256" key="6">
    <source>
        <dbReference type="ARBA" id="ARBA00022801"/>
    </source>
</evidence>
<evidence type="ECO:0000313" key="14">
    <source>
        <dbReference type="EMBL" id="KOM36714.1"/>
    </source>
</evidence>
<evidence type="ECO:0000256" key="5">
    <source>
        <dbReference type="ARBA" id="ARBA00022723"/>
    </source>
</evidence>
<feature type="region of interest" description="Disordered" evidence="12">
    <location>
        <begin position="591"/>
        <end position="612"/>
    </location>
</feature>
<comment type="similarity">
    <text evidence="3">Belongs to the PP2C family.</text>
</comment>
<evidence type="ECO:0000313" key="15">
    <source>
        <dbReference type="Proteomes" id="UP000053144"/>
    </source>
</evidence>
<evidence type="ECO:0000256" key="1">
    <source>
        <dbReference type="ARBA" id="ARBA00001936"/>
    </source>
</evidence>
<evidence type="ECO:0000256" key="4">
    <source>
        <dbReference type="ARBA" id="ARBA00013081"/>
    </source>
</evidence>
<evidence type="ECO:0000256" key="11">
    <source>
        <dbReference type="ARBA" id="ARBA00048336"/>
    </source>
</evidence>
<dbReference type="Pfam" id="PF00481">
    <property type="entry name" value="PP2C"/>
    <property type="match status" value="1"/>
</dbReference>
<comment type="cofactor">
    <cofactor evidence="2">
        <name>Mg(2+)</name>
        <dbReference type="ChEBI" id="CHEBI:18420"/>
    </cofactor>
</comment>
<dbReference type="Gramene" id="KOM36714">
    <property type="protein sequence ID" value="KOM36714"/>
    <property type="gene ID" value="LR48_Vigan03g009500"/>
</dbReference>
<dbReference type="GO" id="GO:0046872">
    <property type="term" value="F:metal ion binding"/>
    <property type="evidence" value="ECO:0007669"/>
    <property type="project" value="UniProtKB-KW"/>
</dbReference>
<comment type="cofactor">
    <cofactor evidence="1">
        <name>Mn(2+)</name>
        <dbReference type="ChEBI" id="CHEBI:29035"/>
    </cofactor>
</comment>
<dbReference type="PROSITE" id="PS51746">
    <property type="entry name" value="PPM_2"/>
    <property type="match status" value="1"/>
</dbReference>
<keyword evidence="8" id="KW-0904">Protein phosphatase</keyword>
<dbReference type="EC" id="3.1.3.16" evidence="4"/>
<dbReference type="InterPro" id="IPR001932">
    <property type="entry name" value="PPM-type_phosphatase-like_dom"/>
</dbReference>
<evidence type="ECO:0000256" key="8">
    <source>
        <dbReference type="ARBA" id="ARBA00022912"/>
    </source>
</evidence>
<keyword evidence="7" id="KW-0460">Magnesium</keyword>
<keyword evidence="5" id="KW-0479">Metal-binding</keyword>
<dbReference type="OMA" id="PDIDCFC"/>
<dbReference type="SUPFAM" id="SSF81606">
    <property type="entry name" value="PP2C-like"/>
    <property type="match status" value="1"/>
</dbReference>
<dbReference type="InterPro" id="IPR036457">
    <property type="entry name" value="PPM-type-like_dom_sf"/>
</dbReference>
<evidence type="ECO:0000256" key="2">
    <source>
        <dbReference type="ARBA" id="ARBA00001946"/>
    </source>
</evidence>
<dbReference type="Gene3D" id="3.60.40.10">
    <property type="entry name" value="PPM-type phosphatase domain"/>
    <property type="match status" value="1"/>
</dbReference>
<sequence>MRHLQRLPKSLGRNGGKTMSCSRRALDEGAAAPSNGTGWRRSISPTRPSTVDGGTPARTRSVSLSLVIPPFSNSLVSLSRSHKSFWLFAPVLCLRTCLLVSSIGPKPSPPAGDAPARDGSAALFVFSQSAPTPTPTPVSFHLFSSSDSRAFRQGNYCIGGYAIDFALIRIKSDFIAIMTQAVEVLNRYGTDMVGEPRGSDSECLAGFECFLNIVRALGMGSCISEVGAGGSSPPLLSDSNTDGKRRRLRGSSSFDFRVPGRMFSNGSSEVASMFCKQGRKGINQDAMLIWENFCSKEDTIFCGVFDGHGPYGHKVAKKVRDSFPLKLNAQWDLHHKNRDGVSDHSSANGSYKSEGNGFRLVDEKTYPTYHELDETDITLTLKESYLKACKLMDKELKMHPDIDCFCSGTTAVTLVKQGLDLVIGNIGDSRAILGTRDHDDSLIAVQLTVDLKPNLPREEERIRLRRGRVFSLHNEPEVARVWLPNSDFPGLAMARAFGDFCLKDFGLISVPDISYHHLTEKDEFVVLATDGIWDVLSNEEVVDIVASAPRSTAARALVESAVQAWRTKYPFCKVDDCAAVCLFFDPDTDFKSNDTKGKLVSEASVDQSEDLS</sequence>
<dbReference type="InterPro" id="IPR015655">
    <property type="entry name" value="PP2C"/>
</dbReference>
<comment type="catalytic activity">
    <reaction evidence="11">
        <text>O-phospho-L-threonyl-[protein] + H2O = L-threonyl-[protein] + phosphate</text>
        <dbReference type="Rhea" id="RHEA:47004"/>
        <dbReference type="Rhea" id="RHEA-COMP:11060"/>
        <dbReference type="Rhea" id="RHEA-COMP:11605"/>
        <dbReference type="ChEBI" id="CHEBI:15377"/>
        <dbReference type="ChEBI" id="CHEBI:30013"/>
        <dbReference type="ChEBI" id="CHEBI:43474"/>
        <dbReference type="ChEBI" id="CHEBI:61977"/>
        <dbReference type="EC" id="3.1.3.16"/>
    </reaction>
</comment>
<dbReference type="Proteomes" id="UP000053144">
    <property type="component" value="Chromosome 3"/>
</dbReference>
<reference evidence="15" key="1">
    <citation type="journal article" date="2015" name="Proc. Natl. Acad. Sci. U.S.A.">
        <title>Genome sequencing of adzuki bean (Vigna angularis) provides insight into high starch and low fat accumulation and domestication.</title>
        <authorList>
            <person name="Yang K."/>
            <person name="Tian Z."/>
            <person name="Chen C."/>
            <person name="Luo L."/>
            <person name="Zhao B."/>
            <person name="Wang Z."/>
            <person name="Yu L."/>
            <person name="Li Y."/>
            <person name="Sun Y."/>
            <person name="Li W."/>
            <person name="Chen Y."/>
            <person name="Li Y."/>
            <person name="Zhang Y."/>
            <person name="Ai D."/>
            <person name="Zhao J."/>
            <person name="Shang C."/>
            <person name="Ma Y."/>
            <person name="Wu B."/>
            <person name="Wang M."/>
            <person name="Gao L."/>
            <person name="Sun D."/>
            <person name="Zhang P."/>
            <person name="Guo F."/>
            <person name="Wang W."/>
            <person name="Li Y."/>
            <person name="Wang J."/>
            <person name="Varshney R.K."/>
            <person name="Wang J."/>
            <person name="Ling H.Q."/>
            <person name="Wan P."/>
        </authorList>
    </citation>
    <scope>NUCLEOTIDE SEQUENCE</scope>
    <source>
        <strain evidence="15">cv. Jingnong 6</strain>
    </source>
</reference>
<keyword evidence="9" id="KW-0464">Manganese</keyword>
<dbReference type="CDD" id="cd00143">
    <property type="entry name" value="PP2Cc"/>
    <property type="match status" value="1"/>
</dbReference>
<organism evidence="14 15">
    <name type="scientific">Phaseolus angularis</name>
    <name type="common">Azuki bean</name>
    <name type="synonym">Vigna angularis</name>
    <dbReference type="NCBI Taxonomy" id="3914"/>
    <lineage>
        <taxon>Eukaryota</taxon>
        <taxon>Viridiplantae</taxon>
        <taxon>Streptophyta</taxon>
        <taxon>Embryophyta</taxon>
        <taxon>Tracheophyta</taxon>
        <taxon>Spermatophyta</taxon>
        <taxon>Magnoliopsida</taxon>
        <taxon>eudicotyledons</taxon>
        <taxon>Gunneridae</taxon>
        <taxon>Pentapetalae</taxon>
        <taxon>rosids</taxon>
        <taxon>fabids</taxon>
        <taxon>Fabales</taxon>
        <taxon>Fabaceae</taxon>
        <taxon>Papilionoideae</taxon>
        <taxon>50 kb inversion clade</taxon>
        <taxon>NPAAA clade</taxon>
        <taxon>indigoferoid/millettioid clade</taxon>
        <taxon>Phaseoleae</taxon>
        <taxon>Vigna</taxon>
    </lineage>
</organism>
<feature type="region of interest" description="Disordered" evidence="12">
    <location>
        <begin position="1"/>
        <end position="57"/>
    </location>
</feature>
<accession>A0A0L9U2S7</accession>
<evidence type="ECO:0000256" key="12">
    <source>
        <dbReference type="SAM" id="MobiDB-lite"/>
    </source>
</evidence>